<dbReference type="Proteomes" id="UP000220158">
    <property type="component" value="Chromosome 9"/>
</dbReference>
<reference evidence="1 2" key="1">
    <citation type="submission" date="2015-04" db="EMBL/GenBank/DDBJ databases">
        <authorList>
            <consortium name="Pathogen Informatics"/>
        </authorList>
    </citation>
    <scope>NUCLEOTIDE SEQUENCE [LARGE SCALE GENOMIC DNA]</scope>
    <source>
        <strain evidence="1 2">SGS1</strain>
    </source>
</reference>
<accession>A0A1J1H582</accession>
<organism evidence="1 2">
    <name type="scientific">Plasmodium relictum</name>
    <dbReference type="NCBI Taxonomy" id="85471"/>
    <lineage>
        <taxon>Eukaryota</taxon>
        <taxon>Sar</taxon>
        <taxon>Alveolata</taxon>
        <taxon>Apicomplexa</taxon>
        <taxon>Aconoidasida</taxon>
        <taxon>Haemosporida</taxon>
        <taxon>Plasmodiidae</taxon>
        <taxon>Plasmodium</taxon>
        <taxon>Plasmodium (Haemamoeba)</taxon>
    </lineage>
</organism>
<protein>
    <submittedName>
        <fullName evidence="1">Uncharacterized protein</fullName>
    </submittedName>
</protein>
<dbReference type="EMBL" id="LN835304">
    <property type="protein sequence ID" value="CRH00092.1"/>
    <property type="molecule type" value="Genomic_DNA"/>
</dbReference>
<proteinExistence type="predicted"/>
<sequence>MENIKNIENVLQTTHVKDFEKNKEKKINEEEIPNEAQNEEQLNINISNNNMQNEEKNLIPHNIPIKEYKVEIDTNEEMNILNKNESVSNNEKENNLKESTAQITINNKINKNEINITSVKNKDEKSNNIIRSNKRKIDDETKESISKKLKIESIEHDCELSLPNKINNSIFNSESNIRSYIKKIKNNFHIYWKECECQLKELENCFVENEKLIKEIVCENNNAINNKYIGNEMEEHMKRKIEKKRKILNNIMNIRLNYRIIEMYLFTMRQFSYSLKEINDYVSLILDENKITKSNYEMIIGNLLKFKAKNYEDIKNTIEKKMLSMDKFSKNKNESIYSRDDFSHLQTLKCLQHEISERVDAKTDLRLLMIKKREYSEKFMKENQRKIISFNKLSSFKQGIKCIIDKYSTLNLELSKYLSTFYYKIFNHQIELSVNNISILNNKKPFNFFFVFKEQSNTNDVFNYMKYDTITKIRKNNGNSPNCKEVHNEYIALNFHTKDNFDISILPDLKYLSYLNVEIEISYLYSSDCLVAKTNSIEFIGLHNGRKLLSDIYSNQDHFLLFSKDINDFQNFKYGFPFLWLNAMAERSYTLDTEHEICQKDESNKKSENNNTIENFQNDNFDKKKLSDIYNWHLNRTLDISVLFSKIFTRILFRIWDIWQIRHYKYYPNVFPPFSCEKHLEALKKIQSVSLQQISYFDIITEESYLKEENEHTDECSKDNIYACCFIQLYESCLVKAFISIPFNGKEPYFSVFLTKKKYSRRLKKLQDYLNTTVVNKHSRIEDTQRQIILTLQLAKLREGAHKYFKSFSKNSTLTFDEDIS</sequence>
<evidence type="ECO:0000313" key="1">
    <source>
        <dbReference type="EMBL" id="CRH00092.1"/>
    </source>
</evidence>
<keyword evidence="2" id="KW-1185">Reference proteome</keyword>
<gene>
    <name evidence="1" type="ORF">PRELSG_0919200</name>
</gene>
<dbReference type="GeneID" id="39736204"/>
<dbReference type="RefSeq" id="XP_028533097.1">
    <property type="nucleotide sequence ID" value="XM_028676627.1"/>
</dbReference>
<name>A0A1J1H582_PLARL</name>
<dbReference type="AlphaFoldDB" id="A0A1J1H582"/>
<dbReference type="OrthoDB" id="370254at2759"/>
<dbReference type="VEuPathDB" id="PlasmoDB:PRELSG_0919200"/>
<evidence type="ECO:0000313" key="2">
    <source>
        <dbReference type="Proteomes" id="UP000220158"/>
    </source>
</evidence>
<dbReference type="KEGG" id="prel:PRELSG_0919200"/>